<organism evidence="3 4">
    <name type="scientific">Acrocarpospora corrugata</name>
    <dbReference type="NCBI Taxonomy" id="35763"/>
    <lineage>
        <taxon>Bacteria</taxon>
        <taxon>Bacillati</taxon>
        <taxon>Actinomycetota</taxon>
        <taxon>Actinomycetes</taxon>
        <taxon>Streptosporangiales</taxon>
        <taxon>Streptosporangiaceae</taxon>
        <taxon>Acrocarpospora</taxon>
    </lineage>
</organism>
<protein>
    <submittedName>
        <fullName evidence="3">Uncharacterized protein</fullName>
    </submittedName>
</protein>
<dbReference type="AlphaFoldDB" id="A0A5M3W024"/>
<reference evidence="3 4" key="1">
    <citation type="submission" date="2019-10" db="EMBL/GenBank/DDBJ databases">
        <title>Whole genome shotgun sequence of Acrocarpospora corrugata NBRC 13972.</title>
        <authorList>
            <person name="Ichikawa N."/>
            <person name="Kimura A."/>
            <person name="Kitahashi Y."/>
            <person name="Komaki H."/>
            <person name="Oguchi A."/>
        </authorList>
    </citation>
    <scope>NUCLEOTIDE SEQUENCE [LARGE SCALE GENOMIC DNA]</scope>
    <source>
        <strain evidence="3 4">NBRC 13972</strain>
    </source>
</reference>
<evidence type="ECO:0000313" key="4">
    <source>
        <dbReference type="Proteomes" id="UP000334990"/>
    </source>
</evidence>
<evidence type="ECO:0000256" key="2">
    <source>
        <dbReference type="SAM" id="Phobius"/>
    </source>
</evidence>
<evidence type="ECO:0000313" key="3">
    <source>
        <dbReference type="EMBL" id="GES01382.1"/>
    </source>
</evidence>
<keyword evidence="2" id="KW-0812">Transmembrane</keyword>
<feature type="transmembrane region" description="Helical" evidence="2">
    <location>
        <begin position="254"/>
        <end position="272"/>
    </location>
</feature>
<feature type="region of interest" description="Disordered" evidence="1">
    <location>
        <begin position="177"/>
        <end position="230"/>
    </location>
</feature>
<keyword evidence="2" id="KW-1133">Transmembrane helix</keyword>
<comment type="caution">
    <text evidence="3">The sequence shown here is derived from an EMBL/GenBank/DDBJ whole genome shotgun (WGS) entry which is preliminary data.</text>
</comment>
<keyword evidence="2" id="KW-0472">Membrane</keyword>
<name>A0A5M3W024_9ACTN</name>
<proteinExistence type="predicted"/>
<evidence type="ECO:0000256" key="1">
    <source>
        <dbReference type="SAM" id="MobiDB-lite"/>
    </source>
</evidence>
<keyword evidence="4" id="KW-1185">Reference proteome</keyword>
<feature type="compositionally biased region" description="Low complexity" evidence="1">
    <location>
        <begin position="216"/>
        <end position="230"/>
    </location>
</feature>
<sequence>MPKLSAWSGVGVVLVMVVGVFCRQDVALAETRIVNVPYACGGKNAELDVTLELPKSALPGATVTVVWSVGDGLANLGDKTAAPGTEIGSYGRLRLNGAIQGELAPMTGRSSLTTSVDPGQPITVPPMTGYMTIPTDLPAGAEVTVMPGDFQLEVPGAGRTTCVTDLTEGTRLLVAAAASPSPSASPSATPTPSASATPSATPSGSPSASPSPSPRPTVTISVTASPSPSAVPQVVLTPLGGAATGVETASGARGLLGMFLIVCGGAGAALIGRRIWRRA</sequence>
<feature type="compositionally biased region" description="Low complexity" evidence="1">
    <location>
        <begin position="177"/>
        <end position="208"/>
    </location>
</feature>
<accession>A0A5M3W024</accession>
<dbReference type="Proteomes" id="UP000334990">
    <property type="component" value="Unassembled WGS sequence"/>
</dbReference>
<dbReference type="EMBL" id="BLAD01000050">
    <property type="protein sequence ID" value="GES01382.1"/>
    <property type="molecule type" value="Genomic_DNA"/>
</dbReference>
<gene>
    <name evidence="3" type="ORF">Acor_34460</name>
</gene>